<evidence type="ECO:0000256" key="1">
    <source>
        <dbReference type="SAM" id="SignalP"/>
    </source>
</evidence>
<reference evidence="2 3" key="1">
    <citation type="submission" date="2017-04" db="EMBL/GenBank/DDBJ databases">
        <title>Draft genome sequence of Marssonina coronaria NL1: causal agent of apple blotch.</title>
        <authorList>
            <person name="Cheng Q."/>
        </authorList>
    </citation>
    <scope>NUCLEOTIDE SEQUENCE [LARGE SCALE GENOMIC DNA]</scope>
    <source>
        <strain evidence="2 3">NL1</strain>
    </source>
</reference>
<evidence type="ECO:0000313" key="2">
    <source>
        <dbReference type="EMBL" id="OWP04249.1"/>
    </source>
</evidence>
<proteinExistence type="predicted"/>
<organism evidence="2 3">
    <name type="scientific">Diplocarpon coronariae</name>
    <dbReference type="NCBI Taxonomy" id="2795749"/>
    <lineage>
        <taxon>Eukaryota</taxon>
        <taxon>Fungi</taxon>
        <taxon>Dikarya</taxon>
        <taxon>Ascomycota</taxon>
        <taxon>Pezizomycotina</taxon>
        <taxon>Leotiomycetes</taxon>
        <taxon>Helotiales</taxon>
        <taxon>Drepanopezizaceae</taxon>
        <taxon>Diplocarpon</taxon>
    </lineage>
</organism>
<dbReference type="InParanoid" id="A0A218Z858"/>
<sequence length="166" mass="16874">MQRFSLTSVLLASLAVLSSAQYTAPAELPTYPKETLPATLDPTIPTLPPLSSYSLPTLATIDTLIIPSSIPTGPEYPTMPSVPTTAPASPIPSSSPASTTMLYVPTTTAPAPKTYTESGYAKPTGYGNATTSGVPPMMTGAAGRVRGSGIGSLGALLGFYLAGLVL</sequence>
<name>A0A218Z858_9HELO</name>
<dbReference type="Proteomes" id="UP000242519">
    <property type="component" value="Unassembled WGS sequence"/>
</dbReference>
<evidence type="ECO:0000313" key="3">
    <source>
        <dbReference type="Proteomes" id="UP000242519"/>
    </source>
</evidence>
<keyword evidence="1" id="KW-0732">Signal</keyword>
<protein>
    <submittedName>
        <fullName evidence="2">Uncharacterized protein</fullName>
    </submittedName>
</protein>
<dbReference type="AlphaFoldDB" id="A0A218Z858"/>
<comment type="caution">
    <text evidence="2">The sequence shown here is derived from an EMBL/GenBank/DDBJ whole genome shotgun (WGS) entry which is preliminary data.</text>
</comment>
<accession>A0A218Z858</accession>
<keyword evidence="3" id="KW-1185">Reference proteome</keyword>
<dbReference type="EMBL" id="MZNU01000116">
    <property type="protein sequence ID" value="OWP04249.1"/>
    <property type="molecule type" value="Genomic_DNA"/>
</dbReference>
<gene>
    <name evidence="2" type="ORF">B2J93_9317</name>
</gene>
<feature type="chain" id="PRO_5012058418" evidence="1">
    <location>
        <begin position="21"/>
        <end position="166"/>
    </location>
</feature>
<feature type="signal peptide" evidence="1">
    <location>
        <begin position="1"/>
        <end position="20"/>
    </location>
</feature>